<reference evidence="8 9" key="1">
    <citation type="submission" date="2021-04" db="EMBL/GenBank/DDBJ databases">
        <title>Draft genome sequence of Paenibacillus cisolokensis, LC2-13A.</title>
        <authorList>
            <person name="Uke A."/>
            <person name="Chhe C."/>
            <person name="Baramee S."/>
            <person name="Kosugi A."/>
        </authorList>
    </citation>
    <scope>NUCLEOTIDE SEQUENCE [LARGE SCALE GENOMIC DNA]</scope>
    <source>
        <strain evidence="8 9">LC2-13A</strain>
    </source>
</reference>
<gene>
    <name evidence="8" type="ORF">PACILC2_05690</name>
</gene>
<evidence type="ECO:0000256" key="5">
    <source>
        <dbReference type="ARBA" id="ARBA00022801"/>
    </source>
</evidence>
<dbReference type="PIRSF" id="PIRSF001235">
    <property type="entry name" value="Amidase_carbamoylase"/>
    <property type="match status" value="1"/>
</dbReference>
<dbReference type="Proteomes" id="UP000680304">
    <property type="component" value="Unassembled WGS sequence"/>
</dbReference>
<dbReference type="PANTHER" id="PTHR32494:SF19">
    <property type="entry name" value="ALLANTOATE DEIMINASE-RELATED"/>
    <property type="match status" value="1"/>
</dbReference>
<dbReference type="EMBL" id="BOVJ01000017">
    <property type="protein sequence ID" value="GIQ62001.1"/>
    <property type="molecule type" value="Genomic_DNA"/>
</dbReference>
<dbReference type="SUPFAM" id="SSF53187">
    <property type="entry name" value="Zn-dependent exopeptidases"/>
    <property type="match status" value="1"/>
</dbReference>
<evidence type="ECO:0000313" key="9">
    <source>
        <dbReference type="Proteomes" id="UP000680304"/>
    </source>
</evidence>
<name>A0ABQ4N1E8_9BACL</name>
<keyword evidence="6" id="KW-0464">Manganese</keyword>
<dbReference type="Pfam" id="PF07687">
    <property type="entry name" value="M20_dimer"/>
    <property type="match status" value="1"/>
</dbReference>
<evidence type="ECO:0000259" key="7">
    <source>
        <dbReference type="Pfam" id="PF07687"/>
    </source>
</evidence>
<comment type="similarity">
    <text evidence="2">Belongs to the peptidase M20 family.</text>
</comment>
<evidence type="ECO:0000313" key="8">
    <source>
        <dbReference type="EMBL" id="GIQ62001.1"/>
    </source>
</evidence>
<dbReference type="NCBIfam" id="TIGR01879">
    <property type="entry name" value="hydantase"/>
    <property type="match status" value="1"/>
</dbReference>
<dbReference type="GO" id="GO:0016787">
    <property type="term" value="F:hydrolase activity"/>
    <property type="evidence" value="ECO:0007669"/>
    <property type="project" value="UniProtKB-KW"/>
</dbReference>
<dbReference type="RefSeq" id="WP_213527262.1">
    <property type="nucleotide sequence ID" value="NZ_BOVJ01000017.1"/>
</dbReference>
<dbReference type="PANTHER" id="PTHR32494">
    <property type="entry name" value="ALLANTOATE DEIMINASE-RELATED"/>
    <property type="match status" value="1"/>
</dbReference>
<dbReference type="InterPro" id="IPR036264">
    <property type="entry name" value="Bact_exopeptidase_dim_dom"/>
</dbReference>
<dbReference type="InterPro" id="IPR002933">
    <property type="entry name" value="Peptidase_M20"/>
</dbReference>
<keyword evidence="9" id="KW-1185">Reference proteome</keyword>
<accession>A0ABQ4N1E8</accession>
<evidence type="ECO:0000256" key="6">
    <source>
        <dbReference type="ARBA" id="ARBA00023211"/>
    </source>
</evidence>
<comment type="subunit">
    <text evidence="3">Homodimer.</text>
</comment>
<keyword evidence="5 8" id="KW-0378">Hydrolase</keyword>
<dbReference type="InterPro" id="IPR011650">
    <property type="entry name" value="Peptidase_M20_dimer"/>
</dbReference>
<evidence type="ECO:0000256" key="2">
    <source>
        <dbReference type="ARBA" id="ARBA00006153"/>
    </source>
</evidence>
<comment type="caution">
    <text evidence="8">The sequence shown here is derived from an EMBL/GenBank/DDBJ whole genome shotgun (WGS) entry which is preliminary data.</text>
</comment>
<dbReference type="Pfam" id="PF01546">
    <property type="entry name" value="Peptidase_M20"/>
    <property type="match status" value="1"/>
</dbReference>
<comment type="cofactor">
    <cofactor evidence="1">
        <name>Mn(2+)</name>
        <dbReference type="ChEBI" id="CHEBI:29035"/>
    </cofactor>
</comment>
<organism evidence="8 9">
    <name type="scientific">Paenibacillus cisolokensis</name>
    <dbReference type="NCBI Taxonomy" id="1658519"/>
    <lineage>
        <taxon>Bacteria</taxon>
        <taxon>Bacillati</taxon>
        <taxon>Bacillota</taxon>
        <taxon>Bacilli</taxon>
        <taxon>Bacillales</taxon>
        <taxon>Paenibacillaceae</taxon>
        <taxon>Paenibacillus</taxon>
    </lineage>
</organism>
<dbReference type="InterPro" id="IPR010158">
    <property type="entry name" value="Amidase_Cbmase"/>
</dbReference>
<dbReference type="SUPFAM" id="SSF55031">
    <property type="entry name" value="Bacterial exopeptidase dimerisation domain"/>
    <property type="match status" value="1"/>
</dbReference>
<evidence type="ECO:0000256" key="1">
    <source>
        <dbReference type="ARBA" id="ARBA00001936"/>
    </source>
</evidence>
<proteinExistence type="inferred from homology"/>
<dbReference type="Gene3D" id="3.30.70.360">
    <property type="match status" value="1"/>
</dbReference>
<dbReference type="NCBIfam" id="NF006771">
    <property type="entry name" value="PRK09290.1-5"/>
    <property type="match status" value="1"/>
</dbReference>
<feature type="domain" description="Peptidase M20 dimerisation" evidence="7">
    <location>
        <begin position="211"/>
        <end position="310"/>
    </location>
</feature>
<evidence type="ECO:0000256" key="3">
    <source>
        <dbReference type="ARBA" id="ARBA00011738"/>
    </source>
</evidence>
<dbReference type="CDD" id="cd03884">
    <property type="entry name" value="M20_bAS"/>
    <property type="match status" value="1"/>
</dbReference>
<dbReference type="Gene3D" id="3.40.630.10">
    <property type="entry name" value="Zn peptidases"/>
    <property type="match status" value="1"/>
</dbReference>
<keyword evidence="4" id="KW-0479">Metal-binding</keyword>
<protein>
    <submittedName>
        <fullName evidence="8">Zn-dependent hydrolase</fullName>
    </submittedName>
</protein>
<evidence type="ECO:0000256" key="4">
    <source>
        <dbReference type="ARBA" id="ARBA00022723"/>
    </source>
</evidence>
<sequence length="409" mass="43592">MAINAGRLWKRLMELGEIGRRESGGVTRFSFTEEERSAKDLVVRYMREAGLSVREDAAGNLIGRREGSDPGAPVILTGSHIDTVPDGGKFDGALGVLAAVEALQAMEEQGVATVHPIEVAAFTDEEGSRFGFGMLGSRAMAGTLRPEDLGHKDAEGISIADAMRSAGLRPERLHEAAKAPEQVKAYVELHIEQGKVLENLGAPVGLVTGIAGPLWQQITITGQAGHAGATPMNLRKDPLQAAAEVLNYIYAETAEFPNAVATVGKLRTHPGGINVIPGEVQFSLDLRDIDEADRNALEGRIRDYASQVCRKRGLELKIDLLQRVAPAPSSPEVKEAVACAGRLAGLGDLPELVSGAGHDGMQFSGKWPIGMIFVRSRGGISHHPGEWSSEADCGLGARVLYHALLRLAR</sequence>